<name>A0A8S9MUK7_BRACR</name>
<reference evidence="2" key="1">
    <citation type="submission" date="2019-12" db="EMBL/GenBank/DDBJ databases">
        <title>Genome sequencing and annotation of Brassica cretica.</title>
        <authorList>
            <person name="Studholme D.J."/>
            <person name="Sarris P."/>
        </authorList>
    </citation>
    <scope>NUCLEOTIDE SEQUENCE</scope>
    <source>
        <strain evidence="2">PFS-109/04</strain>
        <tissue evidence="2">Leaf</tissue>
    </source>
</reference>
<evidence type="ECO:0000313" key="3">
    <source>
        <dbReference type="Proteomes" id="UP000712600"/>
    </source>
</evidence>
<dbReference type="EMBL" id="QGKX02002183">
    <property type="protein sequence ID" value="KAF3485618.1"/>
    <property type="molecule type" value="Genomic_DNA"/>
</dbReference>
<feature type="region of interest" description="Disordered" evidence="1">
    <location>
        <begin position="1"/>
        <end position="29"/>
    </location>
</feature>
<protein>
    <submittedName>
        <fullName evidence="2">Uncharacterized protein</fullName>
    </submittedName>
</protein>
<gene>
    <name evidence="2" type="ORF">F2Q69_00056910</name>
</gene>
<comment type="caution">
    <text evidence="2">The sequence shown here is derived from an EMBL/GenBank/DDBJ whole genome shotgun (WGS) entry which is preliminary data.</text>
</comment>
<evidence type="ECO:0000313" key="2">
    <source>
        <dbReference type="EMBL" id="KAF3485618.1"/>
    </source>
</evidence>
<sequence>MGNGGSNITGFAGFRPQKRGGSDNTVLSSASSPFQRFWASRWSFGRAFSLILTEDVVDFRWISDDCSDGGCILTMWWGFDLRTRAPLMVFRSRRGGRVTRVPSYEDLDTCPVHATRVNEEAPLGLG</sequence>
<dbReference type="AlphaFoldDB" id="A0A8S9MUK7"/>
<organism evidence="2 3">
    <name type="scientific">Brassica cretica</name>
    <name type="common">Mustard</name>
    <dbReference type="NCBI Taxonomy" id="69181"/>
    <lineage>
        <taxon>Eukaryota</taxon>
        <taxon>Viridiplantae</taxon>
        <taxon>Streptophyta</taxon>
        <taxon>Embryophyta</taxon>
        <taxon>Tracheophyta</taxon>
        <taxon>Spermatophyta</taxon>
        <taxon>Magnoliopsida</taxon>
        <taxon>eudicotyledons</taxon>
        <taxon>Gunneridae</taxon>
        <taxon>Pentapetalae</taxon>
        <taxon>rosids</taxon>
        <taxon>malvids</taxon>
        <taxon>Brassicales</taxon>
        <taxon>Brassicaceae</taxon>
        <taxon>Brassiceae</taxon>
        <taxon>Brassica</taxon>
    </lineage>
</organism>
<accession>A0A8S9MUK7</accession>
<proteinExistence type="predicted"/>
<dbReference type="Proteomes" id="UP000712600">
    <property type="component" value="Unassembled WGS sequence"/>
</dbReference>
<evidence type="ECO:0000256" key="1">
    <source>
        <dbReference type="SAM" id="MobiDB-lite"/>
    </source>
</evidence>